<evidence type="ECO:0000313" key="2">
    <source>
        <dbReference type="Proteomes" id="UP001180489"/>
    </source>
</evidence>
<organism evidence="1 2">
    <name type="scientific">Streptomyces hintoniae</name>
    <dbReference type="NCBI Taxonomy" id="3075521"/>
    <lineage>
        <taxon>Bacteria</taxon>
        <taxon>Bacillati</taxon>
        <taxon>Actinomycetota</taxon>
        <taxon>Actinomycetes</taxon>
        <taxon>Kitasatosporales</taxon>
        <taxon>Streptomycetaceae</taxon>
        <taxon>Streptomyces</taxon>
    </lineage>
</organism>
<comment type="caution">
    <text evidence="1">The sequence shown here is derived from an EMBL/GenBank/DDBJ whole genome shotgun (WGS) entry which is preliminary data.</text>
</comment>
<dbReference type="Proteomes" id="UP001180489">
    <property type="component" value="Unassembled WGS sequence"/>
</dbReference>
<keyword evidence="2" id="KW-1185">Reference proteome</keyword>
<protein>
    <submittedName>
        <fullName evidence="1">Uncharacterized protein</fullName>
    </submittedName>
</protein>
<feature type="non-terminal residue" evidence="1">
    <location>
        <position position="90"/>
    </location>
</feature>
<proteinExistence type="predicted"/>
<reference evidence="1" key="1">
    <citation type="submission" date="2024-05" db="EMBL/GenBank/DDBJ databases">
        <title>30 novel species of actinomycetes from the DSMZ collection.</title>
        <authorList>
            <person name="Nouioui I."/>
        </authorList>
    </citation>
    <scope>NUCLEOTIDE SEQUENCE</scope>
    <source>
        <strain evidence="1">DSM 41014</strain>
    </source>
</reference>
<sequence length="90" mass="10192">MTKLQDTIRYMENNEQSLAKILQANFVKRRADYNANQKKANAKMKLYRGKPPIKQQVSLYSTRHQAVANAKFAGFSDLQIAAIFGHSSTS</sequence>
<gene>
    <name evidence="1" type="ORF">RM863_40005</name>
</gene>
<name>A0ABU2UYF1_9ACTN</name>
<evidence type="ECO:0000313" key="1">
    <source>
        <dbReference type="EMBL" id="MDT0478308.1"/>
    </source>
</evidence>
<dbReference type="RefSeq" id="WP_311638211.1">
    <property type="nucleotide sequence ID" value="NZ_JAVRFF010000333.1"/>
</dbReference>
<accession>A0ABU2UYF1</accession>
<dbReference type="EMBL" id="JAVRFF010000333">
    <property type="protein sequence ID" value="MDT0478308.1"/>
    <property type="molecule type" value="Genomic_DNA"/>
</dbReference>